<evidence type="ECO:0000313" key="2">
    <source>
        <dbReference type="Proteomes" id="UP000000724"/>
    </source>
</evidence>
<sequence>MASRFKYRVDLHVSVHPNILRTISARHRRPELLTVNVFILCLREQLRHSKYSTTEMIEISPLPVGTELHDYMGEEAGRRFGMPLDIFT</sequence>
<keyword evidence="2" id="KW-1185">Reference proteome</keyword>
<protein>
    <submittedName>
        <fullName evidence="1">Pc22g20750 protein</fullName>
    </submittedName>
</protein>
<dbReference type="BioCyc" id="PCHR:PC22G20750-MONOMER"/>
<organism evidence="1 2">
    <name type="scientific">Penicillium rubens (strain ATCC 28089 / DSM 1075 / NRRL 1951 / Wisconsin 54-1255)</name>
    <name type="common">Penicillium chrysogenum</name>
    <dbReference type="NCBI Taxonomy" id="500485"/>
    <lineage>
        <taxon>Eukaryota</taxon>
        <taxon>Fungi</taxon>
        <taxon>Dikarya</taxon>
        <taxon>Ascomycota</taxon>
        <taxon>Pezizomycotina</taxon>
        <taxon>Eurotiomycetes</taxon>
        <taxon>Eurotiomycetidae</taxon>
        <taxon>Eurotiales</taxon>
        <taxon>Aspergillaceae</taxon>
        <taxon>Penicillium</taxon>
        <taxon>Penicillium chrysogenum species complex</taxon>
    </lineage>
</organism>
<dbReference type="HOGENOM" id="CLU_2469789_0_0_1"/>
<dbReference type="AlphaFoldDB" id="B6HRL1"/>
<name>B6HRL1_PENRW</name>
<accession>B6HRL1</accession>
<dbReference type="OrthoDB" id="37659at2759"/>
<dbReference type="VEuPathDB" id="FungiDB:PCH_Pc22g20750"/>
<dbReference type="EMBL" id="AM920437">
    <property type="protein sequence ID" value="CAP99363.1"/>
    <property type="molecule type" value="Genomic_DNA"/>
</dbReference>
<dbReference type="KEGG" id="pcs:N7525_004292"/>
<gene>
    <name evidence="1" type="ORF">Pc22g20750</name>
    <name evidence="1" type="ORF">PCH_Pc22g20750</name>
</gene>
<evidence type="ECO:0000313" key="1">
    <source>
        <dbReference type="EMBL" id="CAP99363.1"/>
    </source>
</evidence>
<dbReference type="GeneID" id="8316809"/>
<proteinExistence type="predicted"/>
<reference evidence="1 2" key="1">
    <citation type="journal article" date="2008" name="Nat. Biotechnol.">
        <title>Genome sequencing and analysis of the filamentous fungus Penicillium chrysogenum.</title>
        <authorList>
            <person name="van den Berg M.A."/>
            <person name="Albang R."/>
            <person name="Albermann K."/>
            <person name="Badger J.H."/>
            <person name="Daran J.-M."/>
            <person name="Driessen A.J.M."/>
            <person name="Garcia-Estrada C."/>
            <person name="Fedorova N.D."/>
            <person name="Harris D.M."/>
            <person name="Heijne W.H.M."/>
            <person name="Joardar V.S."/>
            <person name="Kiel J.A.K.W."/>
            <person name="Kovalchuk A."/>
            <person name="Martin J.F."/>
            <person name="Nierman W.C."/>
            <person name="Nijland J.G."/>
            <person name="Pronk J.T."/>
            <person name="Roubos J.A."/>
            <person name="van der Klei I.J."/>
            <person name="van Peij N.N.M.E."/>
            <person name="Veenhuis M."/>
            <person name="von Doehren H."/>
            <person name="Wagner C."/>
            <person name="Wortman J.R."/>
            <person name="Bovenberg R.A.L."/>
        </authorList>
    </citation>
    <scope>NUCLEOTIDE SEQUENCE [LARGE SCALE GENOMIC DNA]</scope>
    <source>
        <strain evidence="2">ATCC 28089 / DSM 1075 / NRRL 1951 / Wisconsin 54-1255</strain>
    </source>
</reference>
<dbReference type="Proteomes" id="UP000000724">
    <property type="component" value="Contig Pc00c22"/>
</dbReference>